<keyword evidence="5 8" id="KW-0812">Transmembrane</keyword>
<feature type="transmembrane region" description="Helical" evidence="8">
    <location>
        <begin position="211"/>
        <end position="233"/>
    </location>
</feature>
<dbReference type="Proteomes" id="UP000255367">
    <property type="component" value="Unassembled WGS sequence"/>
</dbReference>
<evidence type="ECO:0000256" key="5">
    <source>
        <dbReference type="ARBA" id="ARBA00022692"/>
    </source>
</evidence>
<feature type="transmembrane region" description="Helical" evidence="8">
    <location>
        <begin position="333"/>
        <end position="352"/>
    </location>
</feature>
<evidence type="ECO:0000313" key="10">
    <source>
        <dbReference type="EMBL" id="SUP44782.1"/>
    </source>
</evidence>
<keyword evidence="4 8" id="KW-1003">Cell membrane</keyword>
<accession>A0A380NPC6</accession>
<dbReference type="InterPro" id="IPR005829">
    <property type="entry name" value="Sugar_transporter_CS"/>
</dbReference>
<comment type="subcellular location">
    <subcellularLocation>
        <location evidence="1 8">Cell membrane</location>
        <topology evidence="1 8">Multi-pass membrane protein</topology>
    </subcellularLocation>
</comment>
<feature type="transmembrane region" description="Helical" evidence="8">
    <location>
        <begin position="129"/>
        <end position="151"/>
    </location>
</feature>
<comment type="similarity">
    <text evidence="2 8">Belongs to the major facilitator superfamily. Bcr/CmlA family.</text>
</comment>
<dbReference type="AlphaFoldDB" id="A0A380NPC6"/>
<dbReference type="EMBL" id="UHIO01000001">
    <property type="protein sequence ID" value="SUP44782.1"/>
    <property type="molecule type" value="Genomic_DNA"/>
</dbReference>
<protein>
    <recommendedName>
        <fullName evidence="8">Bcr/CflA family efflux transporter</fullName>
    </recommendedName>
</protein>
<evidence type="ECO:0000256" key="6">
    <source>
        <dbReference type="ARBA" id="ARBA00022989"/>
    </source>
</evidence>
<evidence type="ECO:0000256" key="3">
    <source>
        <dbReference type="ARBA" id="ARBA00022448"/>
    </source>
</evidence>
<evidence type="ECO:0000256" key="7">
    <source>
        <dbReference type="ARBA" id="ARBA00023136"/>
    </source>
</evidence>
<dbReference type="PROSITE" id="PS00216">
    <property type="entry name" value="SUGAR_TRANSPORT_1"/>
    <property type="match status" value="1"/>
</dbReference>
<proteinExistence type="inferred from homology"/>
<evidence type="ECO:0000313" key="11">
    <source>
        <dbReference type="Proteomes" id="UP000255367"/>
    </source>
</evidence>
<keyword evidence="7 8" id="KW-0472">Membrane</keyword>
<dbReference type="PROSITE" id="PS50850">
    <property type="entry name" value="MFS"/>
    <property type="match status" value="1"/>
</dbReference>
<reference evidence="10 11" key="1">
    <citation type="submission" date="2018-06" db="EMBL/GenBank/DDBJ databases">
        <authorList>
            <consortium name="Pathogen Informatics"/>
            <person name="Doyle S."/>
        </authorList>
    </citation>
    <scope>NUCLEOTIDE SEQUENCE [LARGE SCALE GENOMIC DNA]</scope>
    <source>
        <strain evidence="10 11">NCTC12020</strain>
    </source>
</reference>
<dbReference type="Pfam" id="PF07690">
    <property type="entry name" value="MFS_1"/>
    <property type="match status" value="1"/>
</dbReference>
<dbReference type="RefSeq" id="WP_115310910.1">
    <property type="nucleotide sequence ID" value="NZ_UHIO01000001.1"/>
</dbReference>
<dbReference type="GO" id="GO:0042910">
    <property type="term" value="F:xenobiotic transmembrane transporter activity"/>
    <property type="evidence" value="ECO:0007669"/>
    <property type="project" value="InterPro"/>
</dbReference>
<comment type="caution">
    <text evidence="8">Lacks conserved residue(s) required for the propagation of feature annotation.</text>
</comment>
<organism evidence="10 11">
    <name type="scientific">Veillonella criceti</name>
    <dbReference type="NCBI Taxonomy" id="103891"/>
    <lineage>
        <taxon>Bacteria</taxon>
        <taxon>Bacillati</taxon>
        <taxon>Bacillota</taxon>
        <taxon>Negativicutes</taxon>
        <taxon>Veillonellales</taxon>
        <taxon>Veillonellaceae</taxon>
        <taxon>Veillonella</taxon>
    </lineage>
</organism>
<sequence length="388" mass="40557">MNTITILLIAFMAAIGPLSTDIYLPGLPNIAADLGTNASGGQLSLTACFLGLAIGQIIIGPWSDGVGRRKPAILSFIGFAITSFFCSTATTLPMFLLWRFVQGLAGAGCIVLARSIASDKFSGNELTRFIALLVLISSVVPIAGPIIGGFILEKFTWPYIFMLLTVAGIIGSIGVLWQLPETLPLEKRMAGGLKTSLHNMRILWQNTSYRGYLLVQGLTAMGLFGYIGAAPFIMEEIYGFSPSEFSIFFGIGSASFAAAAQISGRISKAFGEPQILKLGIGLGGLIGCGLLLASFIQPETPYIVAALLIGLIFSCGVTLPLSFSCGMNSHVGIAGSASGLLGVMSFLAGAVASPLVGLGGSHTMWPLAILVMVVHGGAIIVMRRWALS</sequence>
<dbReference type="GO" id="GO:1990961">
    <property type="term" value="P:xenobiotic detoxification by transmembrane export across the plasma membrane"/>
    <property type="evidence" value="ECO:0007669"/>
    <property type="project" value="InterPro"/>
</dbReference>
<evidence type="ECO:0000256" key="8">
    <source>
        <dbReference type="RuleBase" id="RU365088"/>
    </source>
</evidence>
<keyword evidence="6 8" id="KW-1133">Transmembrane helix</keyword>
<dbReference type="GO" id="GO:0005886">
    <property type="term" value="C:plasma membrane"/>
    <property type="evidence" value="ECO:0007669"/>
    <property type="project" value="UniProtKB-SubCell"/>
</dbReference>
<dbReference type="InterPro" id="IPR004812">
    <property type="entry name" value="Efflux_drug-R_Bcr/CmlA"/>
</dbReference>
<evidence type="ECO:0000259" key="9">
    <source>
        <dbReference type="PROSITE" id="PS50850"/>
    </source>
</evidence>
<feature type="transmembrane region" description="Helical" evidence="8">
    <location>
        <begin position="245"/>
        <end position="263"/>
    </location>
</feature>
<dbReference type="InterPro" id="IPR036259">
    <property type="entry name" value="MFS_trans_sf"/>
</dbReference>
<feature type="transmembrane region" description="Helical" evidence="8">
    <location>
        <begin position="157"/>
        <end position="179"/>
    </location>
</feature>
<name>A0A380NPC6_9FIRM</name>
<feature type="transmembrane region" description="Helical" evidence="8">
    <location>
        <begin position="364"/>
        <end position="382"/>
    </location>
</feature>
<dbReference type="CDD" id="cd17320">
    <property type="entry name" value="MFS_MdfA_MDR_like"/>
    <property type="match status" value="1"/>
</dbReference>
<keyword evidence="3 8" id="KW-0813">Transport</keyword>
<dbReference type="SUPFAM" id="SSF103473">
    <property type="entry name" value="MFS general substrate transporter"/>
    <property type="match status" value="1"/>
</dbReference>
<dbReference type="InterPro" id="IPR011701">
    <property type="entry name" value="MFS"/>
</dbReference>
<feature type="transmembrane region" description="Helical" evidence="8">
    <location>
        <begin position="275"/>
        <end position="296"/>
    </location>
</feature>
<evidence type="ECO:0000256" key="2">
    <source>
        <dbReference type="ARBA" id="ARBA00006236"/>
    </source>
</evidence>
<keyword evidence="11" id="KW-1185">Reference proteome</keyword>
<feature type="transmembrane region" description="Helical" evidence="8">
    <location>
        <begin position="72"/>
        <end position="90"/>
    </location>
</feature>
<evidence type="ECO:0000256" key="4">
    <source>
        <dbReference type="ARBA" id="ARBA00022475"/>
    </source>
</evidence>
<feature type="transmembrane region" description="Helical" evidence="8">
    <location>
        <begin position="302"/>
        <end position="321"/>
    </location>
</feature>
<dbReference type="NCBIfam" id="TIGR00710">
    <property type="entry name" value="efflux_Bcr_CflA"/>
    <property type="match status" value="1"/>
</dbReference>
<dbReference type="OrthoDB" id="9800416at2"/>
<evidence type="ECO:0000256" key="1">
    <source>
        <dbReference type="ARBA" id="ARBA00004651"/>
    </source>
</evidence>
<feature type="transmembrane region" description="Helical" evidence="8">
    <location>
        <begin position="96"/>
        <end position="117"/>
    </location>
</feature>
<feature type="domain" description="Major facilitator superfamily (MFS) profile" evidence="9">
    <location>
        <begin position="5"/>
        <end position="388"/>
    </location>
</feature>
<dbReference type="PANTHER" id="PTHR23502:SF132">
    <property type="entry name" value="POLYAMINE TRANSPORTER 2-RELATED"/>
    <property type="match status" value="1"/>
</dbReference>
<dbReference type="PANTHER" id="PTHR23502">
    <property type="entry name" value="MAJOR FACILITATOR SUPERFAMILY"/>
    <property type="match status" value="1"/>
</dbReference>
<feature type="transmembrane region" description="Helical" evidence="8">
    <location>
        <begin position="44"/>
        <end position="60"/>
    </location>
</feature>
<gene>
    <name evidence="10" type="primary">bcr</name>
    <name evidence="10" type="ORF">NCTC12020_01829</name>
</gene>
<dbReference type="Gene3D" id="1.20.1720.10">
    <property type="entry name" value="Multidrug resistance protein D"/>
    <property type="match status" value="1"/>
</dbReference>
<dbReference type="InterPro" id="IPR020846">
    <property type="entry name" value="MFS_dom"/>
</dbReference>